<dbReference type="EMBL" id="JAPDOD010000004">
    <property type="protein sequence ID" value="MDA0160130.1"/>
    <property type="molecule type" value="Genomic_DNA"/>
</dbReference>
<protein>
    <submittedName>
        <fullName evidence="3">Amylo-alpha-1,6-glucosidase</fullName>
    </submittedName>
</protein>
<feature type="domain" description="Glycogen debranching enzyme C-terminal" evidence="1">
    <location>
        <begin position="294"/>
        <end position="657"/>
    </location>
</feature>
<feature type="domain" description="Glycogen debranching enzyme bacterial and archaeal type N-terminal" evidence="2">
    <location>
        <begin position="30"/>
        <end position="248"/>
    </location>
</feature>
<dbReference type="Pfam" id="PF06202">
    <property type="entry name" value="GDE_C"/>
    <property type="match status" value="1"/>
</dbReference>
<dbReference type="InterPro" id="IPR006451">
    <property type="entry name" value="Glycogen_debranch_arc"/>
</dbReference>
<dbReference type="SUPFAM" id="SSF48208">
    <property type="entry name" value="Six-hairpin glycosidases"/>
    <property type="match status" value="1"/>
</dbReference>
<dbReference type="Proteomes" id="UP001149140">
    <property type="component" value="Unassembled WGS sequence"/>
</dbReference>
<dbReference type="NCBIfam" id="TIGR01561">
    <property type="entry name" value="gde_arch"/>
    <property type="match status" value="1"/>
</dbReference>
<reference evidence="3" key="1">
    <citation type="submission" date="2022-10" db="EMBL/GenBank/DDBJ databases">
        <title>The WGS of Solirubrobacter ginsenosidimutans DSM 21036.</title>
        <authorList>
            <person name="Jiang Z."/>
        </authorList>
    </citation>
    <scope>NUCLEOTIDE SEQUENCE</scope>
    <source>
        <strain evidence="3">DSM 21036</strain>
    </source>
</reference>
<proteinExistence type="predicted"/>
<comment type="caution">
    <text evidence="3">The sequence shown here is derived from an EMBL/GenBank/DDBJ whole genome shotgun (WGS) entry which is preliminary data.</text>
</comment>
<dbReference type="PANTHER" id="PTHR10569:SF2">
    <property type="entry name" value="GLYCOGEN DEBRANCHING ENZYME"/>
    <property type="match status" value="1"/>
</dbReference>
<name>A0A9X3MS23_9ACTN</name>
<dbReference type="GO" id="GO:0005980">
    <property type="term" value="P:glycogen catabolic process"/>
    <property type="evidence" value="ECO:0007669"/>
    <property type="project" value="InterPro"/>
</dbReference>
<sequence>MSAPAAVADDVAPIRFGREVAGDLEVAEQREWLVTNGIGGYGSGTVAGTITRGYHGLLVASLKPPIDRRLMLVKLDESLTYRGESYDLAADRWASGAVGPTGFANIESFELEGSVPLWRYACAEAVIEKRVWMKAGANTTFVAYTLVSAAEPVQLSIRAIVDNRVFHNTGMVAWPQSVEPVDGGLRVTSGGDSRPLLLRASAGTATATSELYQGFSLPQEAARGLNDRDDHVHAGTFEATLAPGETLTFLASAEDEAAFEEAEVRHAHDARLLERFSATRSAPTPAWVERLVLAADQFIVARPTEAQPDGLSVIAGYHWFEDWGRDTMISLPGVALAAGRPELAAPILRAFSQYVDQGMLPNRFPDGSSTPEYNTIDATLWYVRAIKSYVDATSDLALLRDLWPTLTEIVRWHVEGTRYGIKVDASDGLLAGGQPGVQLTWMDAKVGDHVITPRIGKPIEVNALWYDALLSMVAFARRLRKPTKTLQAQADAAKAGFERFWNPETGYCFDVLDGPDGHEWALRPNQLFAVALGGGLFDAPRERAIVDTCAHALLTSHGLRSLAPADPAYVGFYGGDQTHRDGAYHQGTVWAWLIGPFIDAHLHVYDDPAAARRILEPFGDHLAAAGLGTVSEIFDGDPPFTPRGCVAQAWSVGELLRAFTRTDNH</sequence>
<dbReference type="AlphaFoldDB" id="A0A9X3MS23"/>
<evidence type="ECO:0000313" key="4">
    <source>
        <dbReference type="Proteomes" id="UP001149140"/>
    </source>
</evidence>
<evidence type="ECO:0000259" key="1">
    <source>
        <dbReference type="Pfam" id="PF06202"/>
    </source>
</evidence>
<dbReference type="Gene3D" id="1.50.10.10">
    <property type="match status" value="1"/>
</dbReference>
<dbReference type="FunFam" id="1.50.10.10:FF:000073">
    <property type="entry name" value="Glycogen debranching enzyme, hypothetical (TreX-like)"/>
    <property type="match status" value="1"/>
</dbReference>
<evidence type="ECO:0000259" key="2">
    <source>
        <dbReference type="Pfam" id="PF12439"/>
    </source>
</evidence>
<dbReference type="GO" id="GO:0004135">
    <property type="term" value="F:amylo-alpha-1,6-glucosidase activity"/>
    <property type="evidence" value="ECO:0007669"/>
    <property type="project" value="InterPro"/>
</dbReference>
<dbReference type="InterPro" id="IPR024742">
    <property type="entry name" value="Glycogen_debranch_N"/>
</dbReference>
<dbReference type="Pfam" id="PF12439">
    <property type="entry name" value="GDE_N"/>
    <property type="match status" value="1"/>
</dbReference>
<dbReference type="GO" id="GO:0004134">
    <property type="term" value="F:4-alpha-glucanotransferase activity"/>
    <property type="evidence" value="ECO:0007669"/>
    <property type="project" value="InterPro"/>
</dbReference>
<dbReference type="RefSeq" id="WP_270038897.1">
    <property type="nucleotide sequence ID" value="NZ_JAPDOD010000004.1"/>
</dbReference>
<accession>A0A9X3MS23</accession>
<dbReference type="InterPro" id="IPR008928">
    <property type="entry name" value="6-hairpin_glycosidase_sf"/>
</dbReference>
<dbReference type="InterPro" id="IPR012341">
    <property type="entry name" value="6hp_glycosidase-like_sf"/>
</dbReference>
<gene>
    <name evidence="3" type="ORF">OM076_07645</name>
</gene>
<keyword evidence="4" id="KW-1185">Reference proteome</keyword>
<dbReference type="InterPro" id="IPR032790">
    <property type="entry name" value="GDE_C"/>
</dbReference>
<organism evidence="3 4">
    <name type="scientific">Solirubrobacter ginsenosidimutans</name>
    <dbReference type="NCBI Taxonomy" id="490573"/>
    <lineage>
        <taxon>Bacteria</taxon>
        <taxon>Bacillati</taxon>
        <taxon>Actinomycetota</taxon>
        <taxon>Thermoleophilia</taxon>
        <taxon>Solirubrobacterales</taxon>
        <taxon>Solirubrobacteraceae</taxon>
        <taxon>Solirubrobacter</taxon>
    </lineage>
</organism>
<dbReference type="PANTHER" id="PTHR10569">
    <property type="entry name" value="GLYCOGEN DEBRANCHING ENZYME"/>
    <property type="match status" value="1"/>
</dbReference>
<dbReference type="InterPro" id="IPR010401">
    <property type="entry name" value="AGL/Gdb1"/>
</dbReference>
<evidence type="ECO:0000313" key="3">
    <source>
        <dbReference type="EMBL" id="MDA0160130.1"/>
    </source>
</evidence>